<dbReference type="AlphaFoldDB" id="A0A5C7GWF6"/>
<keyword evidence="1" id="KW-0862">Zinc</keyword>
<evidence type="ECO:0000313" key="4">
    <source>
        <dbReference type="EMBL" id="TXG49058.1"/>
    </source>
</evidence>
<proteinExistence type="predicted"/>
<dbReference type="EMBL" id="VAHF01000012">
    <property type="protein sequence ID" value="TXG49058.1"/>
    <property type="molecule type" value="Genomic_DNA"/>
</dbReference>
<feature type="region of interest" description="Disordered" evidence="2">
    <location>
        <begin position="153"/>
        <end position="188"/>
    </location>
</feature>
<evidence type="ECO:0000259" key="3">
    <source>
        <dbReference type="PROSITE" id="PS50966"/>
    </source>
</evidence>
<dbReference type="GO" id="GO:0008270">
    <property type="term" value="F:zinc ion binding"/>
    <property type="evidence" value="ECO:0007669"/>
    <property type="project" value="UniProtKB-KW"/>
</dbReference>
<dbReference type="PANTHER" id="PTHR31973">
    <property type="entry name" value="POLYPROTEIN, PUTATIVE-RELATED"/>
    <property type="match status" value="1"/>
</dbReference>
<gene>
    <name evidence="4" type="ORF">EZV62_024933</name>
</gene>
<comment type="caution">
    <text evidence="4">The sequence shown here is derived from an EMBL/GenBank/DDBJ whole genome shotgun (WGS) entry which is preliminary data.</text>
</comment>
<feature type="region of interest" description="Disordered" evidence="2">
    <location>
        <begin position="212"/>
        <end position="234"/>
    </location>
</feature>
<feature type="domain" description="SWIM-type" evidence="3">
    <location>
        <begin position="35"/>
        <end position="67"/>
    </location>
</feature>
<keyword evidence="5" id="KW-1185">Reference proteome</keyword>
<keyword evidence="1" id="KW-0863">Zinc-finger</keyword>
<keyword evidence="1" id="KW-0479">Metal-binding</keyword>
<dbReference type="PANTHER" id="PTHR31973:SF187">
    <property type="entry name" value="MUTATOR TRANSPOSASE MUDRA PROTEIN"/>
    <property type="match status" value="1"/>
</dbReference>
<feature type="region of interest" description="Disordered" evidence="2">
    <location>
        <begin position="111"/>
        <end position="130"/>
    </location>
</feature>
<evidence type="ECO:0000256" key="1">
    <source>
        <dbReference type="PROSITE-ProRule" id="PRU00325"/>
    </source>
</evidence>
<dbReference type="InterPro" id="IPR007527">
    <property type="entry name" value="Znf_SWIM"/>
</dbReference>
<evidence type="ECO:0000313" key="5">
    <source>
        <dbReference type="Proteomes" id="UP000323000"/>
    </source>
</evidence>
<dbReference type="PROSITE" id="PS50966">
    <property type="entry name" value="ZF_SWIM"/>
    <property type="match status" value="1"/>
</dbReference>
<accession>A0A5C7GWF6</accession>
<reference evidence="5" key="1">
    <citation type="journal article" date="2019" name="Gigascience">
        <title>De novo genome assembly of the endangered Acer yangbiense, a plant species with extremely small populations endemic to Yunnan Province, China.</title>
        <authorList>
            <person name="Yang J."/>
            <person name="Wariss H.M."/>
            <person name="Tao L."/>
            <person name="Zhang R."/>
            <person name="Yun Q."/>
            <person name="Hollingsworth P."/>
            <person name="Dao Z."/>
            <person name="Luo G."/>
            <person name="Guo H."/>
            <person name="Ma Y."/>
            <person name="Sun W."/>
        </authorList>
    </citation>
    <scope>NUCLEOTIDE SEQUENCE [LARGE SCALE GENOMIC DNA]</scope>
    <source>
        <strain evidence="5">cv. Malutang</strain>
    </source>
</reference>
<feature type="compositionally biased region" description="Low complexity" evidence="2">
    <location>
        <begin position="175"/>
        <end position="188"/>
    </location>
</feature>
<name>A0A5C7GWF6_9ROSI</name>
<evidence type="ECO:0000256" key="2">
    <source>
        <dbReference type="SAM" id="MobiDB-lite"/>
    </source>
</evidence>
<dbReference type="OrthoDB" id="1937322at2759"/>
<dbReference type="Proteomes" id="UP000323000">
    <property type="component" value="Chromosome 12"/>
</dbReference>
<feature type="compositionally biased region" description="Basic residues" evidence="2">
    <location>
        <begin position="112"/>
        <end position="126"/>
    </location>
</feature>
<dbReference type="Pfam" id="PF04434">
    <property type="entry name" value="SWIM"/>
    <property type="match status" value="1"/>
</dbReference>
<sequence length="234" mass="25859">MINQKLQKAQQKGRYLEPLRCGEHEFEVVDGNRRFVVELDKCTCQCGIWVISGVPCMHAMACITKKRDNAEDYVDDYLKKPVFLRTYSNNFRAIPDENLWPNGNFKTVMPPIKKRGVGRPKLSRRKGSNEPNKVQRLVGFRCGICKEVGHNSRTCKNKSHPEAGSSSTPGSTHHAITTGAAGNGTTTGAAGTVTRVLWFPSTPEGTLTRIESTNYVSTQPLTQGAPQPSQKSQP</sequence>
<organism evidence="4 5">
    <name type="scientific">Acer yangbiense</name>
    <dbReference type="NCBI Taxonomy" id="1000413"/>
    <lineage>
        <taxon>Eukaryota</taxon>
        <taxon>Viridiplantae</taxon>
        <taxon>Streptophyta</taxon>
        <taxon>Embryophyta</taxon>
        <taxon>Tracheophyta</taxon>
        <taxon>Spermatophyta</taxon>
        <taxon>Magnoliopsida</taxon>
        <taxon>eudicotyledons</taxon>
        <taxon>Gunneridae</taxon>
        <taxon>Pentapetalae</taxon>
        <taxon>rosids</taxon>
        <taxon>malvids</taxon>
        <taxon>Sapindales</taxon>
        <taxon>Sapindaceae</taxon>
        <taxon>Hippocastanoideae</taxon>
        <taxon>Acereae</taxon>
        <taxon>Acer</taxon>
    </lineage>
</organism>
<protein>
    <recommendedName>
        <fullName evidence="3">SWIM-type domain-containing protein</fullName>
    </recommendedName>
</protein>